<name>A0AAW3ZKN3_9GAMM</name>
<dbReference type="Gene3D" id="3.40.50.720">
    <property type="entry name" value="NAD(P)-binding Rossmann-like Domain"/>
    <property type="match status" value="1"/>
</dbReference>
<dbReference type="PANTHER" id="PTHR30388">
    <property type="entry name" value="ALDEHYDE OXIDOREDUCTASE MOLYBDENUM COFACTOR ASSEMBLY PROTEIN"/>
    <property type="match status" value="1"/>
</dbReference>
<dbReference type="Pfam" id="PF13478">
    <property type="entry name" value="XdhC_C"/>
    <property type="match status" value="1"/>
</dbReference>
<dbReference type="InterPro" id="IPR003777">
    <property type="entry name" value="XdhC_CoxI"/>
</dbReference>
<evidence type="ECO:0000259" key="1">
    <source>
        <dbReference type="Pfam" id="PF02625"/>
    </source>
</evidence>
<dbReference type="RefSeq" id="WP_192028962.1">
    <property type="nucleotide sequence ID" value="NZ_JACYTR010000010.1"/>
</dbReference>
<dbReference type="Pfam" id="PF02625">
    <property type="entry name" value="XdhC_CoxI"/>
    <property type="match status" value="1"/>
</dbReference>
<proteinExistence type="predicted"/>
<dbReference type="InterPro" id="IPR052698">
    <property type="entry name" value="MoCofactor_Util/Proc"/>
</dbReference>
<evidence type="ECO:0000259" key="2">
    <source>
        <dbReference type="Pfam" id="PF13478"/>
    </source>
</evidence>
<keyword evidence="4" id="KW-1185">Reference proteome</keyword>
<feature type="domain" description="XdhC Rossmann" evidence="2">
    <location>
        <begin position="148"/>
        <end position="296"/>
    </location>
</feature>
<gene>
    <name evidence="3" type="ORF">IFO71_07670</name>
</gene>
<accession>A0AAW3ZKN3</accession>
<dbReference type="EMBL" id="JACYTR010000010">
    <property type="protein sequence ID" value="MBD8525617.1"/>
    <property type="molecule type" value="Genomic_DNA"/>
</dbReference>
<organism evidence="3 4">
    <name type="scientific">Pseudomarimonas arenosa</name>
    <dbReference type="NCBI Taxonomy" id="2774145"/>
    <lineage>
        <taxon>Bacteria</taxon>
        <taxon>Pseudomonadati</taxon>
        <taxon>Pseudomonadota</taxon>
        <taxon>Gammaproteobacteria</taxon>
        <taxon>Lysobacterales</taxon>
        <taxon>Lysobacteraceae</taxon>
        <taxon>Pseudomarimonas</taxon>
    </lineage>
</organism>
<reference evidence="3 4" key="1">
    <citation type="submission" date="2020-09" db="EMBL/GenBank/DDBJ databases">
        <title>Pseudoxanthomonas sp. CAU 1598 isolated from sand of Yaerae Beach.</title>
        <authorList>
            <person name="Kim W."/>
        </authorList>
    </citation>
    <scope>NUCLEOTIDE SEQUENCE [LARGE SCALE GENOMIC DNA]</scope>
    <source>
        <strain evidence="3 4">CAU 1598</strain>
    </source>
</reference>
<comment type="caution">
    <text evidence="3">The sequence shown here is derived from an EMBL/GenBank/DDBJ whole genome shotgun (WGS) entry which is preliminary data.</text>
</comment>
<sequence>MSERLFRQLTAWLQDGPLVLACVLRTEGATPRKAGAMMLLRETESYGSVGGGEAEGRVMAAAQQRLRDRHSRGPILEVDLGGGAGAAGICGGRMQIALRVLASEQDRIWAEQGLALLERGQALRLDSMELGVEGVSAMQVRLAPNPRLLIVGAGHCGLALYDVARLLDFDIWLYDEREGCVQPQALHEAICLSGPVSELRKALHTVRPVFAVLLTRNYQCDVDALRVLAEHPPRWIGMMGSRKRIRQVTEDLQGLILSDQRGAPLRLGDAPLVAPVGLEIGAETPHEIAVSIAAQLLMVRSAVSPSHGGLGT</sequence>
<dbReference type="PANTHER" id="PTHR30388:SF6">
    <property type="entry name" value="XANTHINE DEHYDROGENASE SUBUNIT A-RELATED"/>
    <property type="match status" value="1"/>
</dbReference>
<evidence type="ECO:0000313" key="3">
    <source>
        <dbReference type="EMBL" id="MBD8525617.1"/>
    </source>
</evidence>
<feature type="domain" description="XdhC- CoxI" evidence="1">
    <location>
        <begin position="12"/>
        <end position="77"/>
    </location>
</feature>
<dbReference type="InterPro" id="IPR027051">
    <property type="entry name" value="XdhC_Rossmann_dom"/>
</dbReference>
<dbReference type="Proteomes" id="UP000613768">
    <property type="component" value="Unassembled WGS sequence"/>
</dbReference>
<protein>
    <submittedName>
        <fullName evidence="3">XdhC family protein</fullName>
    </submittedName>
</protein>
<dbReference type="AlphaFoldDB" id="A0AAW3ZKN3"/>
<evidence type="ECO:0000313" key="4">
    <source>
        <dbReference type="Proteomes" id="UP000613768"/>
    </source>
</evidence>